<sequence>MPKKSWGYPFVDGIHVHFQFLFVYFGCGTGYLFPCPDVTTVPYHLVQLQRSLVLILASFPHSLVRISLYINKGSSGLAVLFNRIVSKRKCIRNHWKQQTDEIKNVLSVLMKCFFQGKLISFLRQVKAFLSVVFYLHRLWS</sequence>
<name>A0A174QFN6_PHOVU</name>
<accession>A0A174QFN6</accession>
<dbReference type="EMBL" id="CYZI01000025">
    <property type="protein sequence ID" value="CUO99386.1"/>
    <property type="molecule type" value="Genomic_DNA"/>
</dbReference>
<organism evidence="1 2">
    <name type="scientific">Phocaeicola vulgatus</name>
    <name type="common">Bacteroides vulgatus</name>
    <dbReference type="NCBI Taxonomy" id="821"/>
    <lineage>
        <taxon>Bacteria</taxon>
        <taxon>Pseudomonadati</taxon>
        <taxon>Bacteroidota</taxon>
        <taxon>Bacteroidia</taxon>
        <taxon>Bacteroidales</taxon>
        <taxon>Bacteroidaceae</taxon>
        <taxon>Phocaeicola</taxon>
    </lineage>
</organism>
<proteinExistence type="predicted"/>
<evidence type="ECO:0000313" key="2">
    <source>
        <dbReference type="Proteomes" id="UP000095333"/>
    </source>
</evidence>
<reference evidence="1 2" key="1">
    <citation type="submission" date="2015-09" db="EMBL/GenBank/DDBJ databases">
        <authorList>
            <consortium name="Pathogen Informatics"/>
        </authorList>
    </citation>
    <scope>NUCLEOTIDE SEQUENCE [LARGE SCALE GENOMIC DNA]</scope>
    <source>
        <strain evidence="1 2">2789STDY5834842</strain>
    </source>
</reference>
<protein>
    <submittedName>
        <fullName evidence="1">Uncharacterized protein</fullName>
    </submittedName>
</protein>
<dbReference type="AlphaFoldDB" id="A0A174QFN6"/>
<dbReference type="Proteomes" id="UP000095333">
    <property type="component" value="Unassembled WGS sequence"/>
</dbReference>
<evidence type="ECO:0000313" key="1">
    <source>
        <dbReference type="EMBL" id="CUO99386.1"/>
    </source>
</evidence>
<gene>
    <name evidence="1" type="ORF">ERS852457_03235</name>
</gene>